<dbReference type="AlphaFoldDB" id="A0A0H3J6C6"/>
<proteinExistence type="predicted"/>
<dbReference type="Proteomes" id="UP000028042">
    <property type="component" value="Unassembled WGS sequence"/>
</dbReference>
<sequence length="341" mass="38763">MGKILKHITIWIIISLAIQFTTLYYINKNYLQAEAAFQTKKIEVKSTKKQEASIDIPVDVQKVMASYDGNFISYCQNNIIKVINTSNGQEKSVKASEGNKISMYKWLPDRHRIIIAEKTAGDNSGSIELKYYDASKDVKDNIERISWSNSESEVEDIQVSPITNLMFLKVKRDSSRTDVYEVNAMNEVTKINISTKLGNIKILPHEDELIYENTYSNNIQTTNKNHSIVFKDIQNPVILGCDNNDNIYIGNLSNGKIDKIYYGSPQNSTDQWQLLNPTEAFNTKDVYISENGEIYVDSPLKKQVQALKSNKITAYAGNLLEMNEKVIISNDNGKLVKTIYK</sequence>
<name>A0A0H3J6C6_CLOPA</name>
<keyword evidence="1" id="KW-0472">Membrane</keyword>
<evidence type="ECO:0000313" key="4">
    <source>
        <dbReference type="Proteomes" id="UP000028042"/>
    </source>
</evidence>
<reference evidence="3 4" key="3">
    <citation type="journal article" name="Genome Announc.">
        <title>Improved Draft Genome Sequence of Clostridium pasteurianum Strain ATCC 6013 (DSM 525) Using a Hybrid Next-Generation Sequencing Approach.</title>
        <authorList>
            <person name="Pyne M.E."/>
            <person name="Utturkar S."/>
            <person name="Brown S.D."/>
            <person name="Moo-Young M."/>
            <person name="Chung D.A."/>
            <person name="Chou C.P."/>
        </authorList>
    </citation>
    <scope>NUCLEOTIDE SEQUENCE [LARGE SCALE GENOMIC DNA]</scope>
    <source>
        <strain evidence="3 4">ATCC 6013</strain>
    </source>
</reference>
<evidence type="ECO:0008006" key="6">
    <source>
        <dbReference type="Google" id="ProtNLM"/>
    </source>
</evidence>
<dbReference type="eggNOG" id="COG3391">
    <property type="taxonomic scope" value="Bacteria"/>
</dbReference>
<protein>
    <recommendedName>
        <fullName evidence="6">Dipeptidyl peptidase IV</fullName>
    </recommendedName>
</protein>
<organism evidence="2 5">
    <name type="scientific">Clostridium pasteurianum DSM 525 = ATCC 6013</name>
    <dbReference type="NCBI Taxonomy" id="1262449"/>
    <lineage>
        <taxon>Bacteria</taxon>
        <taxon>Bacillati</taxon>
        <taxon>Bacillota</taxon>
        <taxon>Clostridia</taxon>
        <taxon>Eubacteriales</taxon>
        <taxon>Clostridiaceae</taxon>
        <taxon>Clostridium</taxon>
    </lineage>
</organism>
<dbReference type="Gene3D" id="2.120.10.30">
    <property type="entry name" value="TolB, C-terminal domain"/>
    <property type="match status" value="1"/>
</dbReference>
<dbReference type="RefSeq" id="WP_003442599.1">
    <property type="nucleotide sequence ID" value="NZ_ANZB01000003.1"/>
</dbReference>
<reference evidence="3" key="2">
    <citation type="submission" date="2015-10" db="EMBL/GenBank/DDBJ databases">
        <title>Improved Draft Genome Sequence of Clostridium pasteurianum Strain ATCC 6013 (DSM 525) Using a Hybrid Next-Generation Sequencing Approach.</title>
        <authorList>
            <person name="Pyne M.E."/>
            <person name="Utturkar S.M."/>
            <person name="Brown S.D."/>
            <person name="Moo-Young M."/>
            <person name="Chung D.A."/>
            <person name="Chou P.C."/>
        </authorList>
    </citation>
    <scope>NUCLEOTIDE SEQUENCE</scope>
    <source>
        <strain evidence="3">ATCC 6013</strain>
    </source>
</reference>
<dbReference type="GeneID" id="93074795"/>
<keyword evidence="1" id="KW-0812">Transmembrane</keyword>
<dbReference type="Proteomes" id="UP000030905">
    <property type="component" value="Chromosome"/>
</dbReference>
<dbReference type="KEGG" id="cpae:CPAST_c26650"/>
<gene>
    <name evidence="2" type="ORF">CLPA_c26650</name>
    <name evidence="3" type="ORF">CP6013_00517</name>
</gene>
<accession>A0A0H3J6C6</accession>
<dbReference type="KEGG" id="cpat:CLPA_c26650"/>
<keyword evidence="5" id="KW-1185">Reference proteome</keyword>
<dbReference type="EMBL" id="JPGY02000001">
    <property type="protein sequence ID" value="KRU11270.1"/>
    <property type="molecule type" value="Genomic_DNA"/>
</dbReference>
<reference evidence="2 5" key="1">
    <citation type="journal article" date="2015" name="Genome Announc.">
        <title>Complete Genome Sequence of the Nitrogen-Fixing and Solvent-Producing Clostridium pasteurianum DSM 525.</title>
        <authorList>
            <person name="Poehlein A."/>
            <person name="Grosse-Honebrink A."/>
            <person name="Zhang Y."/>
            <person name="Minton N.P."/>
            <person name="Daniel R."/>
        </authorList>
    </citation>
    <scope>NUCLEOTIDE SEQUENCE [LARGE SCALE GENOMIC DNA]</scope>
    <source>
        <strain evidence="2">DSM 525</strain>
        <strain evidence="5">DSM 525 / ATCC 6013</strain>
    </source>
</reference>
<feature type="transmembrane region" description="Helical" evidence="1">
    <location>
        <begin position="7"/>
        <end position="26"/>
    </location>
</feature>
<evidence type="ECO:0000256" key="1">
    <source>
        <dbReference type="SAM" id="Phobius"/>
    </source>
</evidence>
<dbReference type="EMBL" id="CP009268">
    <property type="protein sequence ID" value="AJA52720.1"/>
    <property type="molecule type" value="Genomic_DNA"/>
</dbReference>
<evidence type="ECO:0000313" key="3">
    <source>
        <dbReference type="EMBL" id="KRU11270.1"/>
    </source>
</evidence>
<dbReference type="PATRIC" id="fig|1262449.3.peg.1109"/>
<dbReference type="SUPFAM" id="SSF82171">
    <property type="entry name" value="DPP6 N-terminal domain-like"/>
    <property type="match status" value="1"/>
</dbReference>
<keyword evidence="1" id="KW-1133">Transmembrane helix</keyword>
<evidence type="ECO:0000313" key="2">
    <source>
        <dbReference type="EMBL" id="AJA52720.1"/>
    </source>
</evidence>
<evidence type="ECO:0000313" key="5">
    <source>
        <dbReference type="Proteomes" id="UP000030905"/>
    </source>
</evidence>
<dbReference type="InterPro" id="IPR011042">
    <property type="entry name" value="6-blade_b-propeller_TolB-like"/>
</dbReference>